<dbReference type="AlphaFoldDB" id="A0AA39IDB1"/>
<organism evidence="1 2">
    <name type="scientific">Steinernema hermaphroditum</name>
    <dbReference type="NCBI Taxonomy" id="289476"/>
    <lineage>
        <taxon>Eukaryota</taxon>
        <taxon>Metazoa</taxon>
        <taxon>Ecdysozoa</taxon>
        <taxon>Nematoda</taxon>
        <taxon>Chromadorea</taxon>
        <taxon>Rhabditida</taxon>
        <taxon>Tylenchina</taxon>
        <taxon>Panagrolaimomorpha</taxon>
        <taxon>Strongyloidoidea</taxon>
        <taxon>Steinernematidae</taxon>
        <taxon>Steinernema</taxon>
    </lineage>
</organism>
<evidence type="ECO:0000313" key="1">
    <source>
        <dbReference type="EMBL" id="KAK0420957.1"/>
    </source>
</evidence>
<dbReference type="Proteomes" id="UP001175271">
    <property type="component" value="Unassembled WGS sequence"/>
</dbReference>
<sequence length="112" mass="12128">MASSTPFMDALDSVGIDITPVSFATQAMFDGFATDMVSHLLKKFWIGLCNDGSGPKWADGSTNLNFKELNGANTPKVGQCILAQLNPVKWTAADMDKKLADLEMGMMMPVCY</sequence>
<comment type="caution">
    <text evidence="1">The sequence shown here is derived from an EMBL/GenBank/DDBJ whole genome shotgun (WGS) entry which is preliminary data.</text>
</comment>
<reference evidence="1" key="1">
    <citation type="submission" date="2023-06" db="EMBL/GenBank/DDBJ databases">
        <title>Genomic analysis of the entomopathogenic nematode Steinernema hermaphroditum.</title>
        <authorList>
            <person name="Schwarz E.M."/>
            <person name="Heppert J.K."/>
            <person name="Baniya A."/>
            <person name="Schwartz H.T."/>
            <person name="Tan C.-H."/>
            <person name="Antoshechkin I."/>
            <person name="Sternberg P.W."/>
            <person name="Goodrich-Blair H."/>
            <person name="Dillman A.R."/>
        </authorList>
    </citation>
    <scope>NUCLEOTIDE SEQUENCE</scope>
    <source>
        <strain evidence="1">PS9179</strain>
        <tissue evidence="1">Whole animal</tissue>
    </source>
</reference>
<accession>A0AA39IDB1</accession>
<proteinExistence type="predicted"/>
<dbReference type="InterPro" id="IPR016187">
    <property type="entry name" value="CTDL_fold"/>
</dbReference>
<dbReference type="SUPFAM" id="SSF56436">
    <property type="entry name" value="C-type lectin-like"/>
    <property type="match status" value="1"/>
</dbReference>
<evidence type="ECO:0000313" key="2">
    <source>
        <dbReference type="Proteomes" id="UP001175271"/>
    </source>
</evidence>
<gene>
    <name evidence="1" type="ORF">QR680_014991</name>
</gene>
<protein>
    <submittedName>
        <fullName evidence="1">Uncharacterized protein</fullName>
    </submittedName>
</protein>
<dbReference type="EMBL" id="JAUCMV010000002">
    <property type="protein sequence ID" value="KAK0420957.1"/>
    <property type="molecule type" value="Genomic_DNA"/>
</dbReference>
<name>A0AA39IDB1_9BILA</name>
<keyword evidence="2" id="KW-1185">Reference proteome</keyword>